<dbReference type="SUPFAM" id="SSF47384">
    <property type="entry name" value="Homodimeric domain of signal transducing histidine kinase"/>
    <property type="match status" value="1"/>
</dbReference>
<evidence type="ECO:0000256" key="4">
    <source>
        <dbReference type="ARBA" id="ARBA00023012"/>
    </source>
</evidence>
<dbReference type="AlphaFoldDB" id="A0A8J3CS66"/>
<proteinExistence type="predicted"/>
<dbReference type="Pfam" id="PF00512">
    <property type="entry name" value="HisKA"/>
    <property type="match status" value="1"/>
</dbReference>
<dbReference type="InterPro" id="IPR035965">
    <property type="entry name" value="PAS-like_dom_sf"/>
</dbReference>
<name>A0A8J3CS66_9PROT</name>
<organism evidence="6 7">
    <name type="scientific">Algimonas arctica</name>
    <dbReference type="NCBI Taxonomy" id="1479486"/>
    <lineage>
        <taxon>Bacteria</taxon>
        <taxon>Pseudomonadati</taxon>
        <taxon>Pseudomonadota</taxon>
        <taxon>Alphaproteobacteria</taxon>
        <taxon>Maricaulales</taxon>
        <taxon>Robiginitomaculaceae</taxon>
        <taxon>Algimonas</taxon>
    </lineage>
</organism>
<dbReference type="InterPro" id="IPR003661">
    <property type="entry name" value="HisK_dim/P_dom"/>
</dbReference>
<evidence type="ECO:0000256" key="3">
    <source>
        <dbReference type="ARBA" id="ARBA00022553"/>
    </source>
</evidence>
<keyword evidence="3" id="KW-0597">Phosphoprotein</keyword>
<dbReference type="CDD" id="cd00082">
    <property type="entry name" value="HisKA"/>
    <property type="match status" value="1"/>
</dbReference>
<dbReference type="NCBIfam" id="TIGR00229">
    <property type="entry name" value="sensory_box"/>
    <property type="match status" value="1"/>
</dbReference>
<dbReference type="InterPro" id="IPR000700">
    <property type="entry name" value="PAS-assoc_C"/>
</dbReference>
<dbReference type="InterPro" id="IPR000014">
    <property type="entry name" value="PAS"/>
</dbReference>
<evidence type="ECO:0000313" key="6">
    <source>
        <dbReference type="EMBL" id="GHA98041.1"/>
    </source>
</evidence>
<protein>
    <recommendedName>
        <fullName evidence="2">histidine kinase</fullName>
        <ecNumber evidence="2">2.7.13.3</ecNumber>
    </recommendedName>
</protein>
<comment type="catalytic activity">
    <reaction evidence="1">
        <text>ATP + protein L-histidine = ADP + protein N-phospho-L-histidine.</text>
        <dbReference type="EC" id="2.7.13.3"/>
    </reaction>
</comment>
<dbReference type="PROSITE" id="PS50113">
    <property type="entry name" value="PAC"/>
    <property type="match status" value="1"/>
</dbReference>
<dbReference type="PANTHER" id="PTHR45339:SF1">
    <property type="entry name" value="HYBRID SIGNAL TRANSDUCTION HISTIDINE KINASE J"/>
    <property type="match status" value="1"/>
</dbReference>
<evidence type="ECO:0000256" key="2">
    <source>
        <dbReference type="ARBA" id="ARBA00012438"/>
    </source>
</evidence>
<dbReference type="InterPro" id="IPR036097">
    <property type="entry name" value="HisK_dim/P_sf"/>
</dbReference>
<evidence type="ECO:0000259" key="5">
    <source>
        <dbReference type="PROSITE" id="PS50113"/>
    </source>
</evidence>
<reference evidence="6" key="1">
    <citation type="journal article" date="2014" name="Int. J. Syst. Evol. Microbiol.">
        <title>Complete genome sequence of Corynebacterium casei LMG S-19264T (=DSM 44701T), isolated from a smear-ripened cheese.</title>
        <authorList>
            <consortium name="US DOE Joint Genome Institute (JGI-PGF)"/>
            <person name="Walter F."/>
            <person name="Albersmeier A."/>
            <person name="Kalinowski J."/>
            <person name="Ruckert C."/>
        </authorList>
    </citation>
    <scope>NUCLEOTIDE SEQUENCE</scope>
    <source>
        <strain evidence="6">KCTC 32513</strain>
    </source>
</reference>
<dbReference type="EC" id="2.7.13.3" evidence="2"/>
<dbReference type="GO" id="GO:0000155">
    <property type="term" value="F:phosphorelay sensor kinase activity"/>
    <property type="evidence" value="ECO:0007669"/>
    <property type="project" value="InterPro"/>
</dbReference>
<comment type="caution">
    <text evidence="6">The sequence shown here is derived from an EMBL/GenBank/DDBJ whole genome shotgun (WGS) entry which is preliminary data.</text>
</comment>
<gene>
    <name evidence="6" type="ORF">GCM10009069_21310</name>
</gene>
<feature type="domain" description="PAC" evidence="5">
    <location>
        <begin position="14"/>
        <end position="64"/>
    </location>
</feature>
<dbReference type="SUPFAM" id="SSF55785">
    <property type="entry name" value="PYP-like sensor domain (PAS domain)"/>
    <property type="match status" value="1"/>
</dbReference>
<dbReference type="Gene3D" id="1.10.287.130">
    <property type="match status" value="1"/>
</dbReference>
<evidence type="ECO:0000256" key="1">
    <source>
        <dbReference type="ARBA" id="ARBA00000085"/>
    </source>
</evidence>
<dbReference type="Gene3D" id="3.30.450.20">
    <property type="entry name" value="PAS domain"/>
    <property type="match status" value="1"/>
</dbReference>
<sequence>MLNLQDAHRAANNHRIEILAVRADGEEFMSELSMSRSRGSGRNIFIAYIRDISKSKEAEQALLDAKNAAELANVAKSDFLATMSHEIRTPMNGIIGMIDVLRRTELSDFSRLG</sequence>
<evidence type="ECO:0000313" key="7">
    <source>
        <dbReference type="Proteomes" id="UP000634004"/>
    </source>
</evidence>
<dbReference type="PANTHER" id="PTHR45339">
    <property type="entry name" value="HYBRID SIGNAL TRANSDUCTION HISTIDINE KINASE J"/>
    <property type="match status" value="1"/>
</dbReference>
<keyword evidence="4" id="KW-0902">Two-component regulatory system</keyword>
<keyword evidence="7" id="KW-1185">Reference proteome</keyword>
<reference evidence="6" key="2">
    <citation type="submission" date="2020-09" db="EMBL/GenBank/DDBJ databases">
        <authorList>
            <person name="Sun Q."/>
            <person name="Kim S."/>
        </authorList>
    </citation>
    <scope>NUCLEOTIDE SEQUENCE</scope>
    <source>
        <strain evidence="6">KCTC 32513</strain>
    </source>
</reference>
<dbReference type="Proteomes" id="UP000634004">
    <property type="component" value="Unassembled WGS sequence"/>
</dbReference>
<accession>A0A8J3CS66</accession>
<dbReference type="EMBL" id="BMZH01000008">
    <property type="protein sequence ID" value="GHA98041.1"/>
    <property type="molecule type" value="Genomic_DNA"/>
</dbReference>